<dbReference type="EMBL" id="CP061800">
    <property type="protein sequence ID" value="QTA91631.1"/>
    <property type="molecule type" value="Genomic_DNA"/>
</dbReference>
<name>A0A975GS29_9BACT</name>
<dbReference type="AlphaFoldDB" id="A0A975GS29"/>
<sequence length="40" mass="4509">MPPICSEHEASEVSETSEAFMTKNSVHYSQTFFMIVQDAV</sequence>
<organism evidence="1 2">
    <name type="scientific">Desulfonema magnum</name>
    <dbReference type="NCBI Taxonomy" id="45655"/>
    <lineage>
        <taxon>Bacteria</taxon>
        <taxon>Pseudomonadati</taxon>
        <taxon>Thermodesulfobacteriota</taxon>
        <taxon>Desulfobacteria</taxon>
        <taxon>Desulfobacterales</taxon>
        <taxon>Desulfococcaceae</taxon>
        <taxon>Desulfonema</taxon>
    </lineage>
</organism>
<evidence type="ECO:0000313" key="1">
    <source>
        <dbReference type="EMBL" id="QTA91631.1"/>
    </source>
</evidence>
<protein>
    <submittedName>
        <fullName evidence="1">Uncharacterized protein</fullName>
    </submittedName>
</protein>
<keyword evidence="2" id="KW-1185">Reference proteome</keyword>
<evidence type="ECO:0000313" key="2">
    <source>
        <dbReference type="Proteomes" id="UP000663722"/>
    </source>
</evidence>
<dbReference type="KEGG" id="dmm:dnm_077030"/>
<reference evidence="1" key="1">
    <citation type="journal article" date="2021" name="Microb. Physiol.">
        <title>Proteogenomic Insights into the Physiology of Marine, Sulfate-Reducing, Filamentous Desulfonema limicola and Desulfonema magnum.</title>
        <authorList>
            <person name="Schnaars V."/>
            <person name="Wohlbrand L."/>
            <person name="Scheve S."/>
            <person name="Hinrichs C."/>
            <person name="Reinhardt R."/>
            <person name="Rabus R."/>
        </authorList>
    </citation>
    <scope>NUCLEOTIDE SEQUENCE</scope>
    <source>
        <strain evidence="1">4be13</strain>
    </source>
</reference>
<proteinExistence type="predicted"/>
<dbReference type="Proteomes" id="UP000663722">
    <property type="component" value="Chromosome"/>
</dbReference>
<gene>
    <name evidence="1" type="ORF">dnm_077030</name>
</gene>
<accession>A0A975GS29</accession>